<evidence type="ECO:0000313" key="1">
    <source>
        <dbReference type="EMBL" id="KAH3791438.1"/>
    </source>
</evidence>
<organism evidence="1 2">
    <name type="scientific">Dreissena polymorpha</name>
    <name type="common">Zebra mussel</name>
    <name type="synonym">Mytilus polymorpha</name>
    <dbReference type="NCBI Taxonomy" id="45954"/>
    <lineage>
        <taxon>Eukaryota</taxon>
        <taxon>Metazoa</taxon>
        <taxon>Spiralia</taxon>
        <taxon>Lophotrochozoa</taxon>
        <taxon>Mollusca</taxon>
        <taxon>Bivalvia</taxon>
        <taxon>Autobranchia</taxon>
        <taxon>Heteroconchia</taxon>
        <taxon>Euheterodonta</taxon>
        <taxon>Imparidentia</taxon>
        <taxon>Neoheterodontei</taxon>
        <taxon>Myida</taxon>
        <taxon>Dreissenoidea</taxon>
        <taxon>Dreissenidae</taxon>
        <taxon>Dreissena</taxon>
    </lineage>
</organism>
<comment type="caution">
    <text evidence="1">The sequence shown here is derived from an EMBL/GenBank/DDBJ whole genome shotgun (WGS) entry which is preliminary data.</text>
</comment>
<dbReference type="EMBL" id="JAIWYP010000007">
    <property type="protein sequence ID" value="KAH3791438.1"/>
    <property type="molecule type" value="Genomic_DNA"/>
</dbReference>
<evidence type="ECO:0000313" key="2">
    <source>
        <dbReference type="Proteomes" id="UP000828390"/>
    </source>
</evidence>
<dbReference type="AlphaFoldDB" id="A0A9D4F414"/>
<sequence length="117" mass="12695">MSSHNRPSNKPSKGQSKNLTPLIGEALSWLVSHHLTHNTMPLRCLLQSVGSVCLSLQSFSWPRVWLGSFLDSLSGLCLLRLVACYCSSSPLRRLLPFSLGGLSTLAASQSGPYLPQT</sequence>
<proteinExistence type="predicted"/>
<keyword evidence="2" id="KW-1185">Reference proteome</keyword>
<reference evidence="1" key="2">
    <citation type="submission" date="2020-11" db="EMBL/GenBank/DDBJ databases">
        <authorList>
            <person name="McCartney M.A."/>
            <person name="Auch B."/>
            <person name="Kono T."/>
            <person name="Mallez S."/>
            <person name="Becker A."/>
            <person name="Gohl D.M."/>
            <person name="Silverstein K.A.T."/>
            <person name="Koren S."/>
            <person name="Bechman K.B."/>
            <person name="Herman A."/>
            <person name="Abrahante J.E."/>
            <person name="Garbe J."/>
        </authorList>
    </citation>
    <scope>NUCLEOTIDE SEQUENCE</scope>
    <source>
        <strain evidence="1">Duluth1</strain>
        <tissue evidence="1">Whole animal</tissue>
    </source>
</reference>
<gene>
    <name evidence="1" type="ORF">DPMN_144924</name>
</gene>
<accession>A0A9D4F414</accession>
<protein>
    <submittedName>
        <fullName evidence="1">Uncharacterized protein</fullName>
    </submittedName>
</protein>
<dbReference type="Proteomes" id="UP000828390">
    <property type="component" value="Unassembled WGS sequence"/>
</dbReference>
<reference evidence="1" key="1">
    <citation type="journal article" date="2019" name="bioRxiv">
        <title>The Genome of the Zebra Mussel, Dreissena polymorpha: A Resource for Invasive Species Research.</title>
        <authorList>
            <person name="McCartney M.A."/>
            <person name="Auch B."/>
            <person name="Kono T."/>
            <person name="Mallez S."/>
            <person name="Zhang Y."/>
            <person name="Obille A."/>
            <person name="Becker A."/>
            <person name="Abrahante J.E."/>
            <person name="Garbe J."/>
            <person name="Badalamenti J.P."/>
            <person name="Herman A."/>
            <person name="Mangelson H."/>
            <person name="Liachko I."/>
            <person name="Sullivan S."/>
            <person name="Sone E.D."/>
            <person name="Koren S."/>
            <person name="Silverstein K.A.T."/>
            <person name="Beckman K.B."/>
            <person name="Gohl D.M."/>
        </authorList>
    </citation>
    <scope>NUCLEOTIDE SEQUENCE</scope>
    <source>
        <strain evidence="1">Duluth1</strain>
        <tissue evidence="1">Whole animal</tissue>
    </source>
</reference>
<name>A0A9D4F414_DREPO</name>